<gene>
    <name evidence="3" type="primary">rimP</name>
    <name evidence="6" type="ORF">PU560_13360</name>
</gene>
<dbReference type="PANTHER" id="PTHR33867:SF1">
    <property type="entry name" value="RIBOSOME MATURATION FACTOR RIMP"/>
    <property type="match status" value="1"/>
</dbReference>
<dbReference type="SUPFAM" id="SSF75420">
    <property type="entry name" value="YhbC-like, N-terminal domain"/>
    <property type="match status" value="1"/>
</dbReference>
<evidence type="ECO:0000256" key="2">
    <source>
        <dbReference type="ARBA" id="ARBA00022517"/>
    </source>
</evidence>
<comment type="subcellular location">
    <subcellularLocation>
        <location evidence="3">Cytoplasm</location>
    </subcellularLocation>
</comment>
<name>A0ABT5U210_9MICO</name>
<keyword evidence="1 3" id="KW-0963">Cytoplasm</keyword>
<feature type="domain" description="Ribosome maturation factor RimP C-terminal" evidence="5">
    <location>
        <begin position="94"/>
        <end position="153"/>
    </location>
</feature>
<dbReference type="PANTHER" id="PTHR33867">
    <property type="entry name" value="RIBOSOME MATURATION FACTOR RIMP"/>
    <property type="match status" value="1"/>
</dbReference>
<dbReference type="Proteomes" id="UP001165561">
    <property type="component" value="Unassembled WGS sequence"/>
</dbReference>
<dbReference type="Gene3D" id="3.30.300.70">
    <property type="entry name" value="RimP-like superfamily, N-terminal"/>
    <property type="match status" value="1"/>
</dbReference>
<organism evidence="6 7">
    <name type="scientific">Georgenia halotolerans</name>
    <dbReference type="NCBI Taxonomy" id="3028317"/>
    <lineage>
        <taxon>Bacteria</taxon>
        <taxon>Bacillati</taxon>
        <taxon>Actinomycetota</taxon>
        <taxon>Actinomycetes</taxon>
        <taxon>Micrococcales</taxon>
        <taxon>Bogoriellaceae</taxon>
        <taxon>Georgenia</taxon>
    </lineage>
</organism>
<feature type="domain" description="Ribosome maturation factor RimP N-terminal" evidence="4">
    <location>
        <begin position="17"/>
        <end position="91"/>
    </location>
</feature>
<dbReference type="InterPro" id="IPR028989">
    <property type="entry name" value="RimP_N"/>
</dbReference>
<keyword evidence="7" id="KW-1185">Reference proteome</keyword>
<evidence type="ECO:0000256" key="3">
    <source>
        <dbReference type="HAMAP-Rule" id="MF_01077"/>
    </source>
</evidence>
<dbReference type="InterPro" id="IPR035956">
    <property type="entry name" value="RimP_N_sf"/>
</dbReference>
<dbReference type="Pfam" id="PF17384">
    <property type="entry name" value="DUF150_C"/>
    <property type="match status" value="1"/>
</dbReference>
<comment type="function">
    <text evidence="3">Required for maturation of 30S ribosomal subunits.</text>
</comment>
<proteinExistence type="inferred from homology"/>
<comment type="similarity">
    <text evidence="3">Belongs to the RimP family.</text>
</comment>
<evidence type="ECO:0000259" key="4">
    <source>
        <dbReference type="Pfam" id="PF02576"/>
    </source>
</evidence>
<sequence>MSPARSADLVAPLRAALGPVVERAGLLLEDVTVAAGGRRTVVRVVVDLPDGPGGVGSDTLTQVTRDVSAELDKDDIVPGAYTLEVTTPGVDRPLRTPRHFRRATGRLVRLVVTGQEVTGRVVGADDAGVELDVEGRRRTVAHGQVEDARVQVELKRPAAGDGER</sequence>
<keyword evidence="2 3" id="KW-0690">Ribosome biogenesis</keyword>
<dbReference type="InterPro" id="IPR028998">
    <property type="entry name" value="RimP_C"/>
</dbReference>
<dbReference type="Pfam" id="PF02576">
    <property type="entry name" value="RimP_N"/>
    <property type="match status" value="1"/>
</dbReference>
<evidence type="ECO:0000313" key="7">
    <source>
        <dbReference type="Proteomes" id="UP001165561"/>
    </source>
</evidence>
<protein>
    <recommendedName>
        <fullName evidence="3">Ribosome maturation factor RimP</fullName>
    </recommendedName>
</protein>
<evidence type="ECO:0000256" key="1">
    <source>
        <dbReference type="ARBA" id="ARBA00022490"/>
    </source>
</evidence>
<evidence type="ECO:0000259" key="5">
    <source>
        <dbReference type="Pfam" id="PF17384"/>
    </source>
</evidence>
<evidence type="ECO:0000313" key="6">
    <source>
        <dbReference type="EMBL" id="MDD9207445.1"/>
    </source>
</evidence>
<dbReference type="HAMAP" id="MF_01077">
    <property type="entry name" value="RimP"/>
    <property type="match status" value="1"/>
</dbReference>
<dbReference type="CDD" id="cd01734">
    <property type="entry name" value="YlxS_C"/>
    <property type="match status" value="1"/>
</dbReference>
<dbReference type="InterPro" id="IPR036847">
    <property type="entry name" value="RimP_C_sf"/>
</dbReference>
<dbReference type="EMBL" id="JARACI010001105">
    <property type="protein sequence ID" value="MDD9207445.1"/>
    <property type="molecule type" value="Genomic_DNA"/>
</dbReference>
<reference evidence="6" key="1">
    <citation type="submission" date="2023-02" db="EMBL/GenBank/DDBJ databases">
        <title>Georgenia sp.10Sc9-8, isolated from a soil sample collected from the Taklamakan desert.</title>
        <authorList>
            <person name="Liu S."/>
        </authorList>
    </citation>
    <scope>NUCLEOTIDE SEQUENCE</scope>
    <source>
        <strain evidence="6">10Sc9-8</strain>
    </source>
</reference>
<dbReference type="SUPFAM" id="SSF74942">
    <property type="entry name" value="YhbC-like, C-terminal domain"/>
    <property type="match status" value="1"/>
</dbReference>
<accession>A0ABT5U210</accession>
<comment type="caution">
    <text evidence="6">The sequence shown here is derived from an EMBL/GenBank/DDBJ whole genome shotgun (WGS) entry which is preliminary data.</text>
</comment>
<dbReference type="InterPro" id="IPR003728">
    <property type="entry name" value="Ribosome_maturation_RimP"/>
</dbReference>